<sequence length="238" mass="26009">MGGKDDMKRGSFVFAGVIGIVFSAAVMVDGVVKDNDKAIRKVPTTHKVVALTVDDGPHNMMTPQLLAVLKEKNARVTFFVLGEHAAAHPEIVAQEVADGHEVASHAYNHRFLSKISKEEMGEELDKAEKAIMAAAPKPVLFRPPGGAYNDTVVAEAQLRGYTTVLWSVDPGDWRRPSVSSVVENVMNHVKPGSIVLLHDGQYPLPTPEALGIIIDKLREQGYSIVTVSELLQYYEVRN</sequence>
<proteinExistence type="predicted"/>
<name>A0A1I4HLR5_9FIRM</name>
<evidence type="ECO:0000313" key="3">
    <source>
        <dbReference type="EMBL" id="SFL42657.1"/>
    </source>
</evidence>
<keyword evidence="1" id="KW-1133">Transmembrane helix</keyword>
<dbReference type="CDD" id="cd10917">
    <property type="entry name" value="CE4_NodB_like_6s_7s"/>
    <property type="match status" value="1"/>
</dbReference>
<dbReference type="AlphaFoldDB" id="A0A1I4HLR5"/>
<dbReference type="SUPFAM" id="SSF88713">
    <property type="entry name" value="Glycoside hydrolase/deacetylase"/>
    <property type="match status" value="1"/>
</dbReference>
<dbReference type="PROSITE" id="PS51677">
    <property type="entry name" value="NODB"/>
    <property type="match status" value="1"/>
</dbReference>
<accession>A0A1I4HLR5</accession>
<keyword evidence="1" id="KW-0472">Membrane</keyword>
<feature type="transmembrane region" description="Helical" evidence="1">
    <location>
        <begin position="12"/>
        <end position="32"/>
    </location>
</feature>
<gene>
    <name evidence="3" type="ORF">SAMN04490355_100457</name>
</gene>
<dbReference type="GO" id="GO:0005975">
    <property type="term" value="P:carbohydrate metabolic process"/>
    <property type="evidence" value="ECO:0007669"/>
    <property type="project" value="InterPro"/>
</dbReference>
<dbReference type="InterPro" id="IPR050248">
    <property type="entry name" value="Polysacc_deacetylase_ArnD"/>
</dbReference>
<dbReference type="PANTHER" id="PTHR10587">
    <property type="entry name" value="GLYCOSYL TRANSFERASE-RELATED"/>
    <property type="match status" value="1"/>
</dbReference>
<protein>
    <submittedName>
        <fullName evidence="3">Peptidoglycan/xylan/chitin deacetylase, PgdA/CDA1 family</fullName>
    </submittedName>
</protein>
<dbReference type="InterPro" id="IPR002509">
    <property type="entry name" value="NODB_dom"/>
</dbReference>
<organism evidence="3 4">
    <name type="scientific">Pelosinus propionicus DSM 13327</name>
    <dbReference type="NCBI Taxonomy" id="1123291"/>
    <lineage>
        <taxon>Bacteria</taxon>
        <taxon>Bacillati</taxon>
        <taxon>Bacillota</taxon>
        <taxon>Negativicutes</taxon>
        <taxon>Selenomonadales</taxon>
        <taxon>Sporomusaceae</taxon>
        <taxon>Pelosinus</taxon>
    </lineage>
</organism>
<keyword evidence="4" id="KW-1185">Reference proteome</keyword>
<dbReference type="STRING" id="1123291.SAMN04490355_100457"/>
<evidence type="ECO:0000313" key="4">
    <source>
        <dbReference type="Proteomes" id="UP000199520"/>
    </source>
</evidence>
<dbReference type="GO" id="GO:0016810">
    <property type="term" value="F:hydrolase activity, acting on carbon-nitrogen (but not peptide) bonds"/>
    <property type="evidence" value="ECO:0007669"/>
    <property type="project" value="InterPro"/>
</dbReference>
<feature type="domain" description="NodB homology" evidence="2">
    <location>
        <begin position="47"/>
        <end position="225"/>
    </location>
</feature>
<evidence type="ECO:0000256" key="1">
    <source>
        <dbReference type="SAM" id="Phobius"/>
    </source>
</evidence>
<dbReference type="EMBL" id="FOTS01000004">
    <property type="protein sequence ID" value="SFL42657.1"/>
    <property type="molecule type" value="Genomic_DNA"/>
</dbReference>
<dbReference type="InterPro" id="IPR011330">
    <property type="entry name" value="Glyco_hydro/deAcase_b/a-brl"/>
</dbReference>
<dbReference type="PANTHER" id="PTHR10587:SF137">
    <property type="entry name" value="4-DEOXY-4-FORMAMIDO-L-ARABINOSE-PHOSPHOUNDECAPRENOL DEFORMYLASE ARND-RELATED"/>
    <property type="match status" value="1"/>
</dbReference>
<dbReference type="Pfam" id="PF01522">
    <property type="entry name" value="Polysacc_deac_1"/>
    <property type="match status" value="1"/>
</dbReference>
<keyword evidence="1" id="KW-0812">Transmembrane</keyword>
<reference evidence="4" key="1">
    <citation type="submission" date="2016-10" db="EMBL/GenBank/DDBJ databases">
        <authorList>
            <person name="Varghese N."/>
            <person name="Submissions S."/>
        </authorList>
    </citation>
    <scope>NUCLEOTIDE SEQUENCE [LARGE SCALE GENOMIC DNA]</scope>
    <source>
        <strain evidence="4">DSM 13327</strain>
    </source>
</reference>
<evidence type="ECO:0000259" key="2">
    <source>
        <dbReference type="PROSITE" id="PS51677"/>
    </source>
</evidence>
<dbReference type="Proteomes" id="UP000199520">
    <property type="component" value="Unassembled WGS sequence"/>
</dbReference>
<dbReference type="Gene3D" id="3.20.20.370">
    <property type="entry name" value="Glycoside hydrolase/deacetylase"/>
    <property type="match status" value="1"/>
</dbReference>